<dbReference type="OrthoDB" id="674642at2759"/>
<comment type="caution">
    <text evidence="1">The sequence shown here is derived from an EMBL/GenBank/DDBJ whole genome shotgun (WGS) entry which is preliminary data.</text>
</comment>
<dbReference type="PANTHER" id="PTHR47150">
    <property type="entry name" value="OS12G0169200 PROTEIN"/>
    <property type="match status" value="1"/>
</dbReference>
<dbReference type="PANTHER" id="PTHR47150:SF5">
    <property type="entry name" value="OS07G0546750 PROTEIN"/>
    <property type="match status" value="1"/>
</dbReference>
<organism evidence="1 2">
    <name type="scientific">Austropuccinia psidii MF-1</name>
    <dbReference type="NCBI Taxonomy" id="1389203"/>
    <lineage>
        <taxon>Eukaryota</taxon>
        <taxon>Fungi</taxon>
        <taxon>Dikarya</taxon>
        <taxon>Basidiomycota</taxon>
        <taxon>Pucciniomycotina</taxon>
        <taxon>Pucciniomycetes</taxon>
        <taxon>Pucciniales</taxon>
        <taxon>Sphaerophragmiaceae</taxon>
        <taxon>Austropuccinia</taxon>
    </lineage>
</organism>
<dbReference type="Proteomes" id="UP000765509">
    <property type="component" value="Unassembled WGS sequence"/>
</dbReference>
<keyword evidence="2" id="KW-1185">Reference proteome</keyword>
<proteinExistence type="predicted"/>
<evidence type="ECO:0000313" key="1">
    <source>
        <dbReference type="EMBL" id="MBW0560084.1"/>
    </source>
</evidence>
<protein>
    <submittedName>
        <fullName evidence="1">Uncharacterized protein</fullName>
    </submittedName>
</protein>
<name>A0A9Q3JDD8_9BASI</name>
<gene>
    <name evidence="1" type="ORF">O181_099799</name>
</gene>
<dbReference type="EMBL" id="AVOT02069077">
    <property type="protein sequence ID" value="MBW0560084.1"/>
    <property type="molecule type" value="Genomic_DNA"/>
</dbReference>
<sequence>MENNNQEDNNKLIDEGTLRFFEGLKQAEIFYQEEMIYSNSIKNAKEFDKRAELAFKQIGQGAGELNVDGIASSLMEFGNETQEKLAKEKEKDKNQLENPISKDDDGVDDDLEIWASISSRVWRVWDANDAGTYPMLRVLNLSPNFSFQMASTTQKSSLIFQNINIIISNLCEEENNKNTMAQKHGGSKPGRIGFLFRDHHGGYQRLFKDYFSEDPVYNNQIFCRRFRMQCSLFLKITADIEEKYAYFQQRANKCLWTKGLNSTSKDFSSNEVIGIWYGR</sequence>
<evidence type="ECO:0000313" key="2">
    <source>
        <dbReference type="Proteomes" id="UP000765509"/>
    </source>
</evidence>
<reference evidence="1" key="1">
    <citation type="submission" date="2021-03" db="EMBL/GenBank/DDBJ databases">
        <title>Draft genome sequence of rust myrtle Austropuccinia psidii MF-1, a brazilian biotype.</title>
        <authorList>
            <person name="Quecine M.C."/>
            <person name="Pachon D.M.R."/>
            <person name="Bonatelli M.L."/>
            <person name="Correr F.H."/>
            <person name="Franceschini L.M."/>
            <person name="Leite T.F."/>
            <person name="Margarido G.R.A."/>
            <person name="Almeida C.A."/>
            <person name="Ferrarezi J.A."/>
            <person name="Labate C.A."/>
        </authorList>
    </citation>
    <scope>NUCLEOTIDE SEQUENCE</scope>
    <source>
        <strain evidence="1">MF-1</strain>
    </source>
</reference>
<accession>A0A9Q3JDD8</accession>
<dbReference type="AlphaFoldDB" id="A0A9Q3JDD8"/>